<accession>A0A4C1YNL3</accession>
<evidence type="ECO:0000256" key="1">
    <source>
        <dbReference type="SAM" id="MobiDB-lite"/>
    </source>
</evidence>
<protein>
    <submittedName>
        <fullName evidence="2">Uncharacterized protein</fullName>
    </submittedName>
</protein>
<reference evidence="2 3" key="1">
    <citation type="journal article" date="2019" name="Commun. Biol.">
        <title>The bagworm genome reveals a unique fibroin gene that provides high tensile strength.</title>
        <authorList>
            <person name="Kono N."/>
            <person name="Nakamura H."/>
            <person name="Ohtoshi R."/>
            <person name="Tomita M."/>
            <person name="Numata K."/>
            <person name="Arakawa K."/>
        </authorList>
    </citation>
    <scope>NUCLEOTIDE SEQUENCE [LARGE SCALE GENOMIC DNA]</scope>
</reference>
<name>A0A4C1YNL3_EUMVA</name>
<gene>
    <name evidence="2" type="ORF">EVAR_61909_1</name>
</gene>
<feature type="region of interest" description="Disordered" evidence="1">
    <location>
        <begin position="145"/>
        <end position="174"/>
    </location>
</feature>
<comment type="caution">
    <text evidence="2">The sequence shown here is derived from an EMBL/GenBank/DDBJ whole genome shotgun (WGS) entry which is preliminary data.</text>
</comment>
<organism evidence="2 3">
    <name type="scientific">Eumeta variegata</name>
    <name type="common">Bagworm moth</name>
    <name type="synonym">Eumeta japonica</name>
    <dbReference type="NCBI Taxonomy" id="151549"/>
    <lineage>
        <taxon>Eukaryota</taxon>
        <taxon>Metazoa</taxon>
        <taxon>Ecdysozoa</taxon>
        <taxon>Arthropoda</taxon>
        <taxon>Hexapoda</taxon>
        <taxon>Insecta</taxon>
        <taxon>Pterygota</taxon>
        <taxon>Neoptera</taxon>
        <taxon>Endopterygota</taxon>
        <taxon>Lepidoptera</taxon>
        <taxon>Glossata</taxon>
        <taxon>Ditrysia</taxon>
        <taxon>Tineoidea</taxon>
        <taxon>Psychidae</taxon>
        <taxon>Oiketicinae</taxon>
        <taxon>Eumeta</taxon>
    </lineage>
</organism>
<dbReference type="EMBL" id="BGZK01001282">
    <property type="protein sequence ID" value="GBP76239.1"/>
    <property type="molecule type" value="Genomic_DNA"/>
</dbReference>
<evidence type="ECO:0000313" key="2">
    <source>
        <dbReference type="EMBL" id="GBP76239.1"/>
    </source>
</evidence>
<evidence type="ECO:0000313" key="3">
    <source>
        <dbReference type="Proteomes" id="UP000299102"/>
    </source>
</evidence>
<dbReference type="AlphaFoldDB" id="A0A4C1YNL3"/>
<dbReference type="OrthoDB" id="6750768at2759"/>
<keyword evidence="3" id="KW-1185">Reference proteome</keyword>
<dbReference type="Proteomes" id="UP000299102">
    <property type="component" value="Unassembled WGS sequence"/>
</dbReference>
<proteinExistence type="predicted"/>
<sequence length="269" mass="30318">MYSSLNKAGLHFIACKPLKGEDCEPVTFVAQSCKTDGFGGAKRVKKANNFTVRRSAHPRLFADEIFLSVNYLKRPNRNGHVTYRAISTTGVIYKYRNETRVRPAFNFETKLSDRAEGHTRRPRSLEFQCFLNFWNLESSKLQRESEGNVNVPTAVSGGDRRRRPPTASRLKGPRKQKSFVYKLLKRGLAKSFAYKLLKRGLANLMSPTSTSGVAPPLYIVILSRAMAVSDEDDDLSGLGLCPTIVIQLEPVLTAPRTCDPPRLEHWFRP</sequence>